<feature type="compositionally biased region" description="Basic and acidic residues" evidence="7">
    <location>
        <begin position="436"/>
        <end position="446"/>
    </location>
</feature>
<evidence type="ECO:0000259" key="10">
    <source>
        <dbReference type="Pfam" id="PF05368"/>
    </source>
</evidence>
<dbReference type="GO" id="GO:0016491">
    <property type="term" value="F:oxidoreductase activity"/>
    <property type="evidence" value="ECO:0007669"/>
    <property type="project" value="UniProtKB-KW"/>
</dbReference>
<dbReference type="Pfam" id="PF03441">
    <property type="entry name" value="FAD_binding_7"/>
    <property type="match status" value="1"/>
</dbReference>
<dbReference type="InterPro" id="IPR008030">
    <property type="entry name" value="NmrA-like"/>
</dbReference>
<protein>
    <submittedName>
        <fullName evidence="11">DNA photolyase, FAD-binding/Cryptochrome, C-terminal</fullName>
    </submittedName>
</protein>
<dbReference type="SUPFAM" id="SSF52425">
    <property type="entry name" value="Cryptochrome/photolyase, N-terminal domain"/>
    <property type="match status" value="1"/>
</dbReference>
<dbReference type="PhylomeDB" id="A0A0A2IIN1"/>
<dbReference type="InterPro" id="IPR036155">
    <property type="entry name" value="Crypto/Photolyase_N_sf"/>
</dbReference>
<dbReference type="GO" id="GO:0032922">
    <property type="term" value="P:circadian regulation of gene expression"/>
    <property type="evidence" value="ECO:0007669"/>
    <property type="project" value="TreeGrafter"/>
</dbReference>
<evidence type="ECO:0000256" key="6">
    <source>
        <dbReference type="PIRSR" id="PIRSR602081-1"/>
    </source>
</evidence>
<feature type="domain" description="NmrA-like" evidence="10">
    <location>
        <begin position="5"/>
        <end position="239"/>
    </location>
</feature>
<evidence type="ECO:0000256" key="1">
    <source>
        <dbReference type="ARBA" id="ARBA00005862"/>
    </source>
</evidence>
<keyword evidence="12" id="KW-1185">Reference proteome</keyword>
<dbReference type="InterPro" id="IPR036134">
    <property type="entry name" value="Crypto/Photolyase_FAD-like_sf"/>
</dbReference>
<dbReference type="InterPro" id="IPR002081">
    <property type="entry name" value="Cryptochrome/DNA_photolyase_1"/>
</dbReference>
<dbReference type="GO" id="GO:0005634">
    <property type="term" value="C:nucleus"/>
    <property type="evidence" value="ECO:0007669"/>
    <property type="project" value="TreeGrafter"/>
</dbReference>
<dbReference type="Gene3D" id="3.40.50.720">
    <property type="entry name" value="NAD(P)-binding Rossmann-like Domain"/>
    <property type="match status" value="1"/>
</dbReference>
<comment type="caution">
    <text evidence="11">The sequence shown here is derived from an EMBL/GenBank/DDBJ whole genome shotgun (WGS) entry which is preliminary data.</text>
</comment>
<dbReference type="RefSeq" id="XP_016598748.1">
    <property type="nucleotide sequence ID" value="XM_016737692.1"/>
</dbReference>
<comment type="cofactor">
    <cofactor evidence="6">
        <name>FAD</name>
        <dbReference type="ChEBI" id="CHEBI:57692"/>
    </cofactor>
    <text evidence="6">Binds 1 FAD per subunit.</text>
</comment>
<dbReference type="Gene3D" id="1.10.579.10">
    <property type="entry name" value="DNA Cyclobutane Dipyrimidine Photolyase, subunit A, domain 3"/>
    <property type="match status" value="1"/>
</dbReference>
<evidence type="ECO:0000256" key="7">
    <source>
        <dbReference type="SAM" id="MobiDB-lite"/>
    </source>
</evidence>
<dbReference type="VEuPathDB" id="FungiDB:PEXP_026880"/>
<proteinExistence type="inferred from homology"/>
<name>A0A0A2IIN1_PENEN</name>
<dbReference type="GO" id="GO:0071949">
    <property type="term" value="F:FAD binding"/>
    <property type="evidence" value="ECO:0007669"/>
    <property type="project" value="TreeGrafter"/>
</dbReference>
<evidence type="ECO:0000259" key="9">
    <source>
        <dbReference type="Pfam" id="PF03441"/>
    </source>
</evidence>
<accession>A0A0A2IIN1</accession>
<dbReference type="GO" id="GO:0005737">
    <property type="term" value="C:cytoplasm"/>
    <property type="evidence" value="ECO:0007669"/>
    <property type="project" value="TreeGrafter"/>
</dbReference>
<dbReference type="GO" id="GO:0043153">
    <property type="term" value="P:entrainment of circadian clock by photoperiod"/>
    <property type="evidence" value="ECO:0007669"/>
    <property type="project" value="TreeGrafter"/>
</dbReference>
<keyword evidence="2 6" id="KW-0285">Flavoprotein</keyword>
<keyword evidence="4" id="KW-0521">NADP</keyword>
<feature type="binding site" evidence="6">
    <location>
        <begin position="514"/>
        <end position="518"/>
    </location>
    <ligand>
        <name>FAD</name>
        <dbReference type="ChEBI" id="CHEBI:57692"/>
    </ligand>
</feature>
<keyword evidence="11" id="KW-0456">Lyase</keyword>
<evidence type="ECO:0000256" key="4">
    <source>
        <dbReference type="ARBA" id="ARBA00022857"/>
    </source>
</evidence>
<dbReference type="SUPFAM" id="SSF51735">
    <property type="entry name" value="NAD(P)-binding Rossmann-fold domains"/>
    <property type="match status" value="1"/>
</dbReference>
<evidence type="ECO:0000313" key="11">
    <source>
        <dbReference type="EMBL" id="KGO57060.1"/>
    </source>
</evidence>
<dbReference type="EMBL" id="JQFZ01000155">
    <property type="protein sequence ID" value="KGO57060.1"/>
    <property type="molecule type" value="Genomic_DNA"/>
</dbReference>
<evidence type="ECO:0000313" key="12">
    <source>
        <dbReference type="Proteomes" id="UP000030143"/>
    </source>
</evidence>
<dbReference type="GO" id="GO:0003677">
    <property type="term" value="F:DNA binding"/>
    <property type="evidence" value="ECO:0007669"/>
    <property type="project" value="TreeGrafter"/>
</dbReference>
<dbReference type="GO" id="GO:0003904">
    <property type="term" value="F:deoxyribodipyrimidine photo-lyase activity"/>
    <property type="evidence" value="ECO:0007669"/>
    <property type="project" value="TreeGrafter"/>
</dbReference>
<comment type="similarity">
    <text evidence="1">Belongs to the DNA photolyase class-1 family.</text>
</comment>
<feature type="region of interest" description="Disordered" evidence="7">
    <location>
        <begin position="396"/>
        <end position="446"/>
    </location>
</feature>
<dbReference type="Pfam" id="PF05368">
    <property type="entry name" value="NmrA"/>
    <property type="match status" value="1"/>
</dbReference>
<dbReference type="OrthoDB" id="435881at2759"/>
<keyword evidence="3 6" id="KW-0274">FAD</keyword>
<dbReference type="HOGENOM" id="CLU_341649_0_0_1"/>
<keyword evidence="5" id="KW-0560">Oxidoreductase</keyword>
<dbReference type="AlphaFoldDB" id="A0A0A2IIN1"/>
<dbReference type="Pfam" id="PF00875">
    <property type="entry name" value="DNA_photolyase"/>
    <property type="match status" value="1"/>
</dbReference>
<dbReference type="InterPro" id="IPR014729">
    <property type="entry name" value="Rossmann-like_a/b/a_fold"/>
</dbReference>
<sequence>MTSIKVALAGASGNLGPAVLKELLAAGFDVTVLTRQGSDKTFDSRAHVAQVDYESLDSLKAALSGQDVVVSTLNVGAVPKSTHVRLIDAAAATGVKRIIPSEYGCDTTNALTAKLPVFGDKVSVQEHLKNVAQQSGLSYSLLITGPFLDWGLQHNFVLNLAGPAALYDGGDRRFSSTTLGGIGKGVVGIINNLEATKNSPVYIEEARVTQNELLELSGKSIEKNVVKTTDLEQDAFAELAKPAPNPAIFATKFILRAIFGEGFGSLFNSEKLSNDLFGLKTLSKEEIRGLIPHDLSTAYTKLNPKQKLHVVREGPQTILPKLWKHWGVTHLVFEKDTDAYARDRDNAVMHMAQKAGVEVIVKMGRTLFDPDEVVRKNNGKPTMSITQLEKAAVKINNGNPEKPLDSPKSIPDPWGEERMDLGSLKRESIDSQPDLNAEHRTKKDEQYADLMGPSRDFAVPWQDIGIDLSQATTPHRGGEQEALRILGECIKNEDYIGRFEKPNTSPADFEPQSTTLLSPHLHFGSLSVRKFWWDVQGVLTKQRKAKKPVSTVPTNLPGQLLFRDMYFAAQAPLGHAFSYTYGNEVARFIDWRLQTNPPNQDGSIDGSYEVDSQEAEEWFQRWKDGRTGFPWIDALMRQLRQEGWIHHLGRHSVACFLTRGGCYVSWERGAEVFEELLIDHEVACNVGNWMWLSCTAFFAQFYRCYSPIAFGKKWDPEGSLIRKYCPELAKFDKKHIYEPWKAPIADQRKWGCRITGDGSSSSSEDSAHTYPKPMFDFNERREICLAGMKHAYGVGLHGNDTKVKDGSWKKEFANDGEEAGGNRPSKRQKT</sequence>
<evidence type="ECO:0000256" key="2">
    <source>
        <dbReference type="ARBA" id="ARBA00022630"/>
    </source>
</evidence>
<organism evidence="11 12">
    <name type="scientific">Penicillium expansum</name>
    <name type="common">Blue mold rot fungus</name>
    <dbReference type="NCBI Taxonomy" id="27334"/>
    <lineage>
        <taxon>Eukaryota</taxon>
        <taxon>Fungi</taxon>
        <taxon>Dikarya</taxon>
        <taxon>Ascomycota</taxon>
        <taxon>Pezizomycotina</taxon>
        <taxon>Eurotiomycetes</taxon>
        <taxon>Eurotiomycetidae</taxon>
        <taxon>Eurotiales</taxon>
        <taxon>Aspergillaceae</taxon>
        <taxon>Penicillium</taxon>
    </lineage>
</organism>
<dbReference type="SUPFAM" id="SSF48173">
    <property type="entry name" value="Cryptochrome/photolyase FAD-binding domain"/>
    <property type="match status" value="1"/>
</dbReference>
<dbReference type="Proteomes" id="UP000030143">
    <property type="component" value="Unassembled WGS sequence"/>
</dbReference>
<dbReference type="PANTHER" id="PTHR11455:SF9">
    <property type="entry name" value="CRYPTOCHROME CIRCADIAN CLOCK 5 ISOFORM X1"/>
    <property type="match status" value="1"/>
</dbReference>
<evidence type="ECO:0000256" key="5">
    <source>
        <dbReference type="ARBA" id="ARBA00023002"/>
    </source>
</evidence>
<dbReference type="CDD" id="cd05259">
    <property type="entry name" value="PCBER_SDR_a"/>
    <property type="match status" value="1"/>
</dbReference>
<dbReference type="Gene3D" id="3.40.50.620">
    <property type="entry name" value="HUPs"/>
    <property type="match status" value="1"/>
</dbReference>
<dbReference type="InterPro" id="IPR005101">
    <property type="entry name" value="Cryptochr/Photolyase_FAD-bd"/>
</dbReference>
<dbReference type="InterPro" id="IPR006050">
    <property type="entry name" value="DNA_photolyase_N"/>
</dbReference>
<dbReference type="Gene3D" id="1.25.40.80">
    <property type="match status" value="1"/>
</dbReference>
<gene>
    <name evidence="11" type="ORF">PEX2_004140</name>
</gene>
<dbReference type="InterPro" id="IPR036291">
    <property type="entry name" value="NAD(P)-bd_dom_sf"/>
</dbReference>
<evidence type="ECO:0000259" key="8">
    <source>
        <dbReference type="Pfam" id="PF00875"/>
    </source>
</evidence>
<feature type="compositionally biased region" description="Basic and acidic residues" evidence="7">
    <location>
        <begin position="415"/>
        <end position="429"/>
    </location>
</feature>
<evidence type="ECO:0000256" key="3">
    <source>
        <dbReference type="ARBA" id="ARBA00022827"/>
    </source>
</evidence>
<reference evidence="11 12" key="1">
    <citation type="journal article" date="2015" name="Mol. Plant Microbe Interact.">
        <title>Genome, transcriptome, and functional analyses of Penicillium expansum provide new insights into secondary metabolism and pathogenicity.</title>
        <authorList>
            <person name="Ballester A.R."/>
            <person name="Marcet-Houben M."/>
            <person name="Levin E."/>
            <person name="Sela N."/>
            <person name="Selma-Lazaro C."/>
            <person name="Carmona L."/>
            <person name="Wisniewski M."/>
            <person name="Droby S."/>
            <person name="Gonzalez-Candelas L."/>
            <person name="Gabaldon T."/>
        </authorList>
    </citation>
    <scope>NUCLEOTIDE SEQUENCE [LARGE SCALE GENOMIC DNA]</scope>
    <source>
        <strain evidence="11 12">MD-8</strain>
    </source>
</reference>
<feature type="domain" description="Cryptochrome/DNA photolyase FAD-binding" evidence="9">
    <location>
        <begin position="558"/>
        <end position="789"/>
    </location>
</feature>
<dbReference type="GeneID" id="27673111"/>
<dbReference type="PANTHER" id="PTHR11455">
    <property type="entry name" value="CRYPTOCHROME"/>
    <property type="match status" value="1"/>
</dbReference>
<feature type="domain" description="Photolyase/cryptochrome alpha/beta" evidence="8">
    <location>
        <begin position="296"/>
        <end position="397"/>
    </location>
</feature>
<dbReference type="STRING" id="27334.A0A0A2IIN1"/>
<dbReference type="Gene3D" id="3.90.25.10">
    <property type="entry name" value="UDP-galactose 4-epimerase, domain 1"/>
    <property type="match status" value="1"/>
</dbReference>
<dbReference type="InterPro" id="IPR045312">
    <property type="entry name" value="PCBER-like"/>
</dbReference>